<dbReference type="RefSeq" id="XP_033582571.1">
    <property type="nucleotide sequence ID" value="XM_033724855.1"/>
</dbReference>
<sequence>MSGVEVAGVVLGGFPILISALEHWQSGAKLLQDWWQFRREYQRCLRDIGYHELAFRRNLEECLLPLIADDDEVKTLLADPAGPGWSVPELEEKLEKRLSKSAYEQYKQTIDGFTFDKSTRKALFEELAEYNTRLHDLLDTSDRISASRATAYAGRAKASLNKSVLQSWKYANGIFNVIKTAWTCHCQRVRHVDLLLRHPSVADYSFRMVSLIGNDDPMPQPQPWTWRETDISMVSQAKQSPVVSIPVSQLARTPRSAISIPSTPRPSIVSRQKGHPATQMPATVAFTTQNNTIEPSISNLCEELGKPNVSNIEQLKDDVPGCNYTVIPIASKEDIRKTISLERLLARPPRIGLKRSQRFFIAFTIASSHIQLQSTPWLGGQWSKADILFPCNPQDSHGILADQPFLSCNFASSTAQPSVFGDTTFSTLGILLLELCFGMPFESTEFRQRSLPANDPNTFSDLGAATELAGEVLHEVGQEYADAVAWCLTRFMVGTKRESWRHELLVNVVEPLQKCHQSLL</sequence>
<evidence type="ECO:0000313" key="2">
    <source>
        <dbReference type="EMBL" id="KAF2815607.1"/>
    </source>
</evidence>
<dbReference type="Proteomes" id="UP000504636">
    <property type="component" value="Unplaced"/>
</dbReference>
<dbReference type="AlphaFoldDB" id="A0A6A6Z5S2"/>
<protein>
    <recommendedName>
        <fullName evidence="1">DUF7580 domain-containing protein</fullName>
    </recommendedName>
</protein>
<gene>
    <name evidence="2 4" type="ORF">BDZ99DRAFT_514269</name>
</gene>
<evidence type="ECO:0000313" key="3">
    <source>
        <dbReference type="Proteomes" id="UP000504636"/>
    </source>
</evidence>
<dbReference type="Pfam" id="PF24476">
    <property type="entry name" value="DUF7580"/>
    <property type="match status" value="1"/>
</dbReference>
<feature type="domain" description="DUF7580" evidence="1">
    <location>
        <begin position="294"/>
        <end position="513"/>
    </location>
</feature>
<evidence type="ECO:0000259" key="1">
    <source>
        <dbReference type="Pfam" id="PF24476"/>
    </source>
</evidence>
<reference evidence="4" key="3">
    <citation type="submission" date="2025-04" db="UniProtKB">
        <authorList>
            <consortium name="RefSeq"/>
        </authorList>
    </citation>
    <scope>IDENTIFICATION</scope>
    <source>
        <strain evidence="4">CBS 304.34</strain>
    </source>
</reference>
<dbReference type="GeneID" id="54465748"/>
<proteinExistence type="predicted"/>
<reference evidence="2 4" key="1">
    <citation type="journal article" date="2020" name="Stud. Mycol.">
        <title>101 Dothideomycetes genomes: a test case for predicting lifestyles and emergence of pathogens.</title>
        <authorList>
            <person name="Haridas S."/>
            <person name="Albert R."/>
            <person name="Binder M."/>
            <person name="Bloem J."/>
            <person name="Labutti K."/>
            <person name="Salamov A."/>
            <person name="Andreopoulos B."/>
            <person name="Baker S."/>
            <person name="Barry K."/>
            <person name="Bills G."/>
            <person name="Bluhm B."/>
            <person name="Cannon C."/>
            <person name="Castanera R."/>
            <person name="Culley D."/>
            <person name="Daum C."/>
            <person name="Ezra D."/>
            <person name="Gonzalez J."/>
            <person name="Henrissat B."/>
            <person name="Kuo A."/>
            <person name="Liang C."/>
            <person name="Lipzen A."/>
            <person name="Lutzoni F."/>
            <person name="Magnuson J."/>
            <person name="Mondo S."/>
            <person name="Nolan M."/>
            <person name="Ohm R."/>
            <person name="Pangilinan J."/>
            <person name="Park H.-J."/>
            <person name="Ramirez L."/>
            <person name="Alfaro M."/>
            <person name="Sun H."/>
            <person name="Tritt A."/>
            <person name="Yoshinaga Y."/>
            <person name="Zwiers L.-H."/>
            <person name="Turgeon B."/>
            <person name="Goodwin S."/>
            <person name="Spatafora J."/>
            <person name="Crous P."/>
            <person name="Grigoriev I."/>
        </authorList>
    </citation>
    <scope>NUCLEOTIDE SEQUENCE</scope>
    <source>
        <strain evidence="2 4">CBS 304.34</strain>
    </source>
</reference>
<dbReference type="PANTHER" id="PTHR35186">
    <property type="entry name" value="ANK_REP_REGION DOMAIN-CONTAINING PROTEIN"/>
    <property type="match status" value="1"/>
</dbReference>
<dbReference type="PANTHER" id="PTHR35186:SF4">
    <property type="entry name" value="PRION-INHIBITION AND PROPAGATION HELO DOMAIN-CONTAINING PROTEIN"/>
    <property type="match status" value="1"/>
</dbReference>
<evidence type="ECO:0000313" key="4">
    <source>
        <dbReference type="RefSeq" id="XP_033582571.1"/>
    </source>
</evidence>
<dbReference type="InterPro" id="IPR056002">
    <property type="entry name" value="DUF7580"/>
</dbReference>
<name>A0A6A6Z5S2_9PEZI</name>
<keyword evidence="3" id="KW-1185">Reference proteome</keyword>
<dbReference type="OrthoDB" id="3565018at2759"/>
<accession>A0A6A6Z5S2</accession>
<organism evidence="2">
    <name type="scientific">Mytilinidion resinicola</name>
    <dbReference type="NCBI Taxonomy" id="574789"/>
    <lineage>
        <taxon>Eukaryota</taxon>
        <taxon>Fungi</taxon>
        <taxon>Dikarya</taxon>
        <taxon>Ascomycota</taxon>
        <taxon>Pezizomycotina</taxon>
        <taxon>Dothideomycetes</taxon>
        <taxon>Pleosporomycetidae</taxon>
        <taxon>Mytilinidiales</taxon>
        <taxon>Mytilinidiaceae</taxon>
        <taxon>Mytilinidion</taxon>
    </lineage>
</organism>
<dbReference type="EMBL" id="MU003693">
    <property type="protein sequence ID" value="KAF2815607.1"/>
    <property type="molecule type" value="Genomic_DNA"/>
</dbReference>
<reference evidence="4" key="2">
    <citation type="submission" date="2020-04" db="EMBL/GenBank/DDBJ databases">
        <authorList>
            <consortium name="NCBI Genome Project"/>
        </authorList>
    </citation>
    <scope>NUCLEOTIDE SEQUENCE</scope>
    <source>
        <strain evidence="4">CBS 304.34</strain>
    </source>
</reference>